<comment type="caution">
    <text evidence="2">The sequence shown here is derived from an EMBL/GenBank/DDBJ whole genome shotgun (WGS) entry which is preliminary data.</text>
</comment>
<sequence>MFEWGWQQGTATVVARRLIKEWRSAQTEHSRGMKRRKFEFILDVRPDDGSPRFRATCENSWHAPVQGDEVPVQLKPKSQKVRFDKDRILGPSGPRKPQPKDDRWRDMLDDEPGTPPPARNDE</sequence>
<evidence type="ECO:0000313" key="3">
    <source>
        <dbReference type="Proteomes" id="UP000283644"/>
    </source>
</evidence>
<name>A0A417XZ14_9ACTN</name>
<evidence type="ECO:0000256" key="1">
    <source>
        <dbReference type="SAM" id="MobiDB-lite"/>
    </source>
</evidence>
<dbReference type="Proteomes" id="UP000283644">
    <property type="component" value="Unassembled WGS sequence"/>
</dbReference>
<dbReference type="EMBL" id="QXGH01000023">
    <property type="protein sequence ID" value="RHW25595.1"/>
    <property type="molecule type" value="Genomic_DNA"/>
</dbReference>
<keyword evidence="3" id="KW-1185">Reference proteome</keyword>
<evidence type="ECO:0000313" key="2">
    <source>
        <dbReference type="EMBL" id="RHW25595.1"/>
    </source>
</evidence>
<protein>
    <submittedName>
        <fullName evidence="2">Uncharacterized protein</fullName>
    </submittedName>
</protein>
<accession>A0A417XZ14</accession>
<feature type="compositionally biased region" description="Basic and acidic residues" evidence="1">
    <location>
        <begin position="98"/>
        <end position="107"/>
    </location>
</feature>
<dbReference type="RefSeq" id="WP_118926834.1">
    <property type="nucleotide sequence ID" value="NZ_QXGH01000023.1"/>
</dbReference>
<reference evidence="2 3" key="1">
    <citation type="submission" date="2018-09" db="EMBL/GenBank/DDBJ databases">
        <title>Genome sequencing of Nocardioides immobilis CCTCC AB 2017083 for comparison to Nocardioides silvaticus.</title>
        <authorList>
            <person name="Li C."/>
            <person name="Wang G."/>
        </authorList>
    </citation>
    <scope>NUCLEOTIDE SEQUENCE [LARGE SCALE GENOMIC DNA]</scope>
    <source>
        <strain evidence="2 3">CCTCC AB 2017083</strain>
    </source>
</reference>
<proteinExistence type="predicted"/>
<feature type="region of interest" description="Disordered" evidence="1">
    <location>
        <begin position="66"/>
        <end position="122"/>
    </location>
</feature>
<dbReference type="AlphaFoldDB" id="A0A417XZ14"/>
<feature type="compositionally biased region" description="Pro residues" evidence="1">
    <location>
        <begin position="113"/>
        <end position="122"/>
    </location>
</feature>
<gene>
    <name evidence="2" type="ORF">D0Z08_19015</name>
</gene>
<organism evidence="2 3">
    <name type="scientific">Nocardioides immobilis</name>
    <dbReference type="NCBI Taxonomy" id="2049295"/>
    <lineage>
        <taxon>Bacteria</taxon>
        <taxon>Bacillati</taxon>
        <taxon>Actinomycetota</taxon>
        <taxon>Actinomycetes</taxon>
        <taxon>Propionibacteriales</taxon>
        <taxon>Nocardioidaceae</taxon>
        <taxon>Nocardioides</taxon>
    </lineage>
</organism>